<reference evidence="2" key="1">
    <citation type="submission" date="2014-11" db="EMBL/GenBank/DDBJ databases">
        <authorList>
            <person name="Amaro Gonzalez C."/>
        </authorList>
    </citation>
    <scope>NUCLEOTIDE SEQUENCE</scope>
</reference>
<reference evidence="2" key="2">
    <citation type="journal article" date="2015" name="Fish Shellfish Immunol.">
        <title>Early steps in the European eel (Anguilla anguilla)-Vibrio vulnificus interaction in the gills: Role of the RtxA13 toxin.</title>
        <authorList>
            <person name="Callol A."/>
            <person name="Pajuelo D."/>
            <person name="Ebbesson L."/>
            <person name="Teles M."/>
            <person name="MacKenzie S."/>
            <person name="Amaro C."/>
        </authorList>
    </citation>
    <scope>NUCLEOTIDE SEQUENCE</scope>
</reference>
<feature type="transmembrane region" description="Helical" evidence="1">
    <location>
        <begin position="39"/>
        <end position="59"/>
    </location>
</feature>
<dbReference type="AlphaFoldDB" id="A0A0E9W8U1"/>
<evidence type="ECO:0000313" key="2">
    <source>
        <dbReference type="EMBL" id="JAH85903.1"/>
    </source>
</evidence>
<sequence length="61" mass="6962">MTYVLVLYLDFSAAFVSFSSSLSSNFCLRLLGLKKLPFAIHHSPFTNGAYLFGFVLYTCRW</sequence>
<keyword evidence="1" id="KW-0812">Transmembrane</keyword>
<evidence type="ECO:0000256" key="1">
    <source>
        <dbReference type="SAM" id="Phobius"/>
    </source>
</evidence>
<keyword evidence="1" id="KW-0472">Membrane</keyword>
<accession>A0A0E9W8U1</accession>
<keyword evidence="1" id="KW-1133">Transmembrane helix</keyword>
<protein>
    <submittedName>
        <fullName evidence="2">Uncharacterized protein</fullName>
    </submittedName>
</protein>
<dbReference type="EMBL" id="GBXM01022674">
    <property type="protein sequence ID" value="JAH85903.1"/>
    <property type="molecule type" value="Transcribed_RNA"/>
</dbReference>
<organism evidence="2">
    <name type="scientific">Anguilla anguilla</name>
    <name type="common">European freshwater eel</name>
    <name type="synonym">Muraena anguilla</name>
    <dbReference type="NCBI Taxonomy" id="7936"/>
    <lineage>
        <taxon>Eukaryota</taxon>
        <taxon>Metazoa</taxon>
        <taxon>Chordata</taxon>
        <taxon>Craniata</taxon>
        <taxon>Vertebrata</taxon>
        <taxon>Euteleostomi</taxon>
        <taxon>Actinopterygii</taxon>
        <taxon>Neopterygii</taxon>
        <taxon>Teleostei</taxon>
        <taxon>Anguilliformes</taxon>
        <taxon>Anguillidae</taxon>
        <taxon>Anguilla</taxon>
    </lineage>
</organism>
<name>A0A0E9W8U1_ANGAN</name>
<proteinExistence type="predicted"/>